<name>A0AAW0WQ65_CHEQU</name>
<dbReference type="AlphaFoldDB" id="A0AAW0WQ65"/>
<evidence type="ECO:0000313" key="2">
    <source>
        <dbReference type="Proteomes" id="UP001445076"/>
    </source>
</evidence>
<comment type="caution">
    <text evidence="1">The sequence shown here is derived from an EMBL/GenBank/DDBJ whole genome shotgun (WGS) entry which is preliminary data.</text>
</comment>
<keyword evidence="2" id="KW-1185">Reference proteome</keyword>
<organism evidence="1 2">
    <name type="scientific">Cherax quadricarinatus</name>
    <name type="common">Australian red claw crayfish</name>
    <dbReference type="NCBI Taxonomy" id="27406"/>
    <lineage>
        <taxon>Eukaryota</taxon>
        <taxon>Metazoa</taxon>
        <taxon>Ecdysozoa</taxon>
        <taxon>Arthropoda</taxon>
        <taxon>Crustacea</taxon>
        <taxon>Multicrustacea</taxon>
        <taxon>Malacostraca</taxon>
        <taxon>Eumalacostraca</taxon>
        <taxon>Eucarida</taxon>
        <taxon>Decapoda</taxon>
        <taxon>Pleocyemata</taxon>
        <taxon>Astacidea</taxon>
        <taxon>Parastacoidea</taxon>
        <taxon>Parastacidae</taxon>
        <taxon>Cherax</taxon>
    </lineage>
</organism>
<accession>A0AAW0WQ65</accession>
<feature type="non-terminal residue" evidence="1">
    <location>
        <position position="1"/>
    </location>
</feature>
<reference evidence="1 2" key="1">
    <citation type="journal article" date="2024" name="BMC Genomics">
        <title>Genome assembly of redclaw crayfish (Cherax quadricarinatus) provides insights into its immune adaptation and hypoxia tolerance.</title>
        <authorList>
            <person name="Liu Z."/>
            <person name="Zheng J."/>
            <person name="Li H."/>
            <person name="Fang K."/>
            <person name="Wang S."/>
            <person name="He J."/>
            <person name="Zhou D."/>
            <person name="Weng S."/>
            <person name="Chi M."/>
            <person name="Gu Z."/>
            <person name="He J."/>
            <person name="Li F."/>
            <person name="Wang M."/>
        </authorList>
    </citation>
    <scope>NUCLEOTIDE SEQUENCE [LARGE SCALE GENOMIC DNA]</scope>
    <source>
        <strain evidence="1">ZL_2023a</strain>
    </source>
</reference>
<protein>
    <submittedName>
        <fullName evidence="1">Uncharacterized protein</fullName>
    </submittedName>
</protein>
<gene>
    <name evidence="1" type="ORF">OTU49_008795</name>
</gene>
<evidence type="ECO:0000313" key="1">
    <source>
        <dbReference type="EMBL" id="KAK8729376.1"/>
    </source>
</evidence>
<proteinExistence type="predicted"/>
<sequence>VALLSANPANLQSSSPSLECLFSRPISLPPKSARTRLILLLHLLLELGATRNSLPTPSSRAQSDSSSYLRHLILTLKASDGWSASLHSLDLTQLSTASTVEKKRRKLRVMVSSE</sequence>
<dbReference type="Proteomes" id="UP001445076">
    <property type="component" value="Unassembled WGS sequence"/>
</dbReference>
<dbReference type="EMBL" id="JARKIK010000068">
    <property type="protein sequence ID" value="KAK8729376.1"/>
    <property type="molecule type" value="Genomic_DNA"/>
</dbReference>